<dbReference type="RefSeq" id="WP_197309400.1">
    <property type="nucleotide sequence ID" value="NZ_JADZLT010000036.1"/>
</dbReference>
<feature type="domain" description="Methyltransferase type 11" evidence="1">
    <location>
        <begin position="63"/>
        <end position="158"/>
    </location>
</feature>
<reference evidence="2" key="1">
    <citation type="submission" date="2020-12" db="EMBL/GenBank/DDBJ databases">
        <title>Methylobrevis albus sp. nov., isolated from fresh water lack sediment.</title>
        <authorList>
            <person name="Zou Q."/>
        </authorList>
    </citation>
    <scope>NUCLEOTIDE SEQUENCE</scope>
    <source>
        <strain evidence="2">L22</strain>
    </source>
</reference>
<gene>
    <name evidence="2" type="ORF">I5731_00540</name>
</gene>
<evidence type="ECO:0000259" key="1">
    <source>
        <dbReference type="Pfam" id="PF08241"/>
    </source>
</evidence>
<dbReference type="PANTHER" id="PTHR45036:SF1">
    <property type="entry name" value="METHYLTRANSFERASE LIKE 7A"/>
    <property type="match status" value="1"/>
</dbReference>
<dbReference type="Pfam" id="PF08241">
    <property type="entry name" value="Methyltransf_11"/>
    <property type="match status" value="1"/>
</dbReference>
<dbReference type="InterPro" id="IPR013216">
    <property type="entry name" value="Methyltransf_11"/>
</dbReference>
<organism evidence="2 3">
    <name type="scientific">Methylobrevis albus</name>
    <dbReference type="NCBI Taxonomy" id="2793297"/>
    <lineage>
        <taxon>Bacteria</taxon>
        <taxon>Pseudomonadati</taxon>
        <taxon>Pseudomonadota</taxon>
        <taxon>Alphaproteobacteria</taxon>
        <taxon>Hyphomicrobiales</taxon>
        <taxon>Pleomorphomonadaceae</taxon>
        <taxon>Methylobrevis</taxon>
    </lineage>
</organism>
<comment type="caution">
    <text evidence="2">The sequence shown here is derived from an EMBL/GenBank/DDBJ whole genome shotgun (WGS) entry which is preliminary data.</text>
</comment>
<dbReference type="CDD" id="cd02440">
    <property type="entry name" value="AdoMet_MTases"/>
    <property type="match status" value="1"/>
</dbReference>
<keyword evidence="2" id="KW-0808">Transferase</keyword>
<dbReference type="GO" id="GO:0008757">
    <property type="term" value="F:S-adenosylmethionine-dependent methyltransferase activity"/>
    <property type="evidence" value="ECO:0007669"/>
    <property type="project" value="InterPro"/>
</dbReference>
<dbReference type="InterPro" id="IPR052356">
    <property type="entry name" value="Thiol_S-MT"/>
</dbReference>
<sequence>MAGQDRTRSRGASARAVQRLREEEVVGAYARWAPVYDHIFGPIMDGSRRAAVAALPAGARKVLEVGVGTGISLPFYPRGVDVVGIDLSPDMLAIARRRIARHGLSTSATVHEMDASAMTFADGAFDAVMAMYVMTVVPDPAAVLSEIRRVVKPGGRVLVLGHFAADSGPKAFFGTLLAPISRRLGWNARVTAGSLAGHPGLRFVGDRPAGLSGFYRLLEFEAEA</sequence>
<evidence type="ECO:0000313" key="3">
    <source>
        <dbReference type="Proteomes" id="UP000631694"/>
    </source>
</evidence>
<dbReference type="Proteomes" id="UP000631694">
    <property type="component" value="Unassembled WGS sequence"/>
</dbReference>
<evidence type="ECO:0000313" key="2">
    <source>
        <dbReference type="EMBL" id="MBH0236296.1"/>
    </source>
</evidence>
<dbReference type="PANTHER" id="PTHR45036">
    <property type="entry name" value="METHYLTRANSFERASE LIKE 7B"/>
    <property type="match status" value="1"/>
</dbReference>
<dbReference type="EMBL" id="JADZLT010000036">
    <property type="protein sequence ID" value="MBH0236296.1"/>
    <property type="molecule type" value="Genomic_DNA"/>
</dbReference>
<dbReference type="Gene3D" id="3.40.50.150">
    <property type="entry name" value="Vaccinia Virus protein VP39"/>
    <property type="match status" value="1"/>
</dbReference>
<dbReference type="GO" id="GO:0032259">
    <property type="term" value="P:methylation"/>
    <property type="evidence" value="ECO:0007669"/>
    <property type="project" value="UniProtKB-KW"/>
</dbReference>
<dbReference type="SUPFAM" id="SSF53335">
    <property type="entry name" value="S-adenosyl-L-methionine-dependent methyltransferases"/>
    <property type="match status" value="1"/>
</dbReference>
<dbReference type="AlphaFoldDB" id="A0A931HZ54"/>
<protein>
    <submittedName>
        <fullName evidence="2">Class I SAM-dependent methyltransferase</fullName>
    </submittedName>
</protein>
<name>A0A931HZ54_9HYPH</name>
<dbReference type="InterPro" id="IPR029063">
    <property type="entry name" value="SAM-dependent_MTases_sf"/>
</dbReference>
<accession>A0A931HZ54</accession>
<keyword evidence="2" id="KW-0489">Methyltransferase</keyword>
<proteinExistence type="predicted"/>
<keyword evidence="3" id="KW-1185">Reference proteome</keyword>